<protein>
    <submittedName>
        <fullName evidence="2">Uncharacterized protein</fullName>
    </submittedName>
</protein>
<proteinExistence type="predicted"/>
<evidence type="ECO:0000313" key="3">
    <source>
        <dbReference type="Proteomes" id="UP000177622"/>
    </source>
</evidence>
<dbReference type="Pfam" id="PF12511">
    <property type="entry name" value="DUF3716"/>
    <property type="match status" value="1"/>
</dbReference>
<dbReference type="EMBL" id="LXJU01000024">
    <property type="protein sequence ID" value="OGE48996.1"/>
    <property type="molecule type" value="Genomic_DNA"/>
</dbReference>
<comment type="caution">
    <text evidence="2">The sequence shown here is derived from an EMBL/GenBank/DDBJ whole genome shotgun (WGS) entry which is preliminary data.</text>
</comment>
<dbReference type="AlphaFoldDB" id="A0A1F5L7H4"/>
<name>A0A1F5L7H4_PENAI</name>
<feature type="region of interest" description="Disordered" evidence="1">
    <location>
        <begin position="197"/>
        <end position="216"/>
    </location>
</feature>
<dbReference type="OrthoDB" id="4359659at2759"/>
<dbReference type="RefSeq" id="XP_022484450.1">
    <property type="nucleotide sequence ID" value="XM_022635668.1"/>
</dbReference>
<gene>
    <name evidence="2" type="ORF">PENARI_c024G03700</name>
</gene>
<organism evidence="2 3">
    <name type="scientific">Penicillium arizonense</name>
    <dbReference type="NCBI Taxonomy" id="1835702"/>
    <lineage>
        <taxon>Eukaryota</taxon>
        <taxon>Fungi</taxon>
        <taxon>Dikarya</taxon>
        <taxon>Ascomycota</taxon>
        <taxon>Pezizomycotina</taxon>
        <taxon>Eurotiomycetes</taxon>
        <taxon>Eurotiomycetidae</taxon>
        <taxon>Eurotiales</taxon>
        <taxon>Aspergillaceae</taxon>
        <taxon>Penicillium</taxon>
    </lineage>
</organism>
<dbReference type="InterPro" id="IPR022190">
    <property type="entry name" value="DUF3716"/>
</dbReference>
<accession>A0A1F5L7H4</accession>
<keyword evidence="3" id="KW-1185">Reference proteome</keyword>
<sequence>MHLKDLQSCVESRKPTVDQKTFSKLVAVPFTGDIPLMSVPFRSLNSFIPEPGNLVRGDSVELPSLRMGKDVMPPDGWAETIKQFARSAAREEEKLKSELLQVWSSFQSQREPFVRNGGKIKTSSQLYQWVGRNLLHVESALIQVVGQLQVNPCICCLRGKGPWALCVKLPGADGTRYGCANCHEANRECTEATVRFSQQAPQSRPAQVNHGERDADSRNDGAICSVRELHGLVALQHALNGQLTIVHEVDRIVDAIIREIGITIAPLGQGGLAGNIRPEDVDRLQGQYRELMLAMQQQARERVRREDCVNDLADMMDIMLFRW</sequence>
<reference evidence="2 3" key="1">
    <citation type="journal article" date="2016" name="Sci. Rep.">
        <title>Penicillium arizonense, a new, genome sequenced fungal species, reveals a high chemical diversity in secreted metabolites.</title>
        <authorList>
            <person name="Grijseels S."/>
            <person name="Nielsen J.C."/>
            <person name="Randelovic M."/>
            <person name="Nielsen J."/>
            <person name="Nielsen K.F."/>
            <person name="Workman M."/>
            <person name="Frisvad J.C."/>
        </authorList>
    </citation>
    <scope>NUCLEOTIDE SEQUENCE [LARGE SCALE GENOMIC DNA]</scope>
    <source>
        <strain evidence="2 3">CBS 141311</strain>
    </source>
</reference>
<dbReference type="STRING" id="1835702.A0A1F5L7H4"/>
<evidence type="ECO:0000256" key="1">
    <source>
        <dbReference type="SAM" id="MobiDB-lite"/>
    </source>
</evidence>
<dbReference type="Proteomes" id="UP000177622">
    <property type="component" value="Unassembled WGS sequence"/>
</dbReference>
<evidence type="ECO:0000313" key="2">
    <source>
        <dbReference type="EMBL" id="OGE48996.1"/>
    </source>
</evidence>
<feature type="compositionally biased region" description="Polar residues" evidence="1">
    <location>
        <begin position="197"/>
        <end position="206"/>
    </location>
</feature>
<dbReference type="GeneID" id="34580402"/>